<comment type="caution">
    <text evidence="2">The sequence shown here is derived from an EMBL/GenBank/DDBJ whole genome shotgun (WGS) entry which is preliminary data.</text>
</comment>
<sequence>MMLRVSRSLLESNDINGRGSRKYPTAPRCPFPSWRVYHRTHAFPASSTSSIGVSMASSGFRRQSGRVGWTDGISHPGRHVDVDTGHRGSPGRRRTGRNPRVHRTIGDKKSQSVSQPVSPSRRRSREGLRTLDTSRESRAVLPPLNSGLLTQPVRDGIRGRNGMGVERIGTKREGEEEQDVPRPDKSRKRDSRDETALNRASQEGDRSLPRKPRKQDTRGGSTTEARQKREKKARPGPMRERAVARSRPSALDRRVVKQGNLPAKIGRRDMLCHGKINELLAQRVLGREEEKSHRCRMRFYDGNGTVALDSQRSGSREKLRSGGPKEASMKSGLQRRMGGAVRENADAEAGRRRRDGRAVGMDQIVHTEMPFRLFAKKEEDAEESDQRKRDGHPSTTWWPFTPRSPLQPTRNHGHGLVPHLRTPPRRPLALRPTAPSPCRPQPGPSRFPSYHGYSYYDTYESESDSQESYCADEHGDEGVFYHEIADVPTLSYTANGDYSRIVAWASSVVPGAPADPAHHTPSFRVRLNADPLFVPRIPTTKRRLLPRLLPVADQLSETPIAHQNHLPLHPPSPGPPQRIRPPAPRSRPLLHPHPPNQIVKTLPPPRHLPPPPHRLLLLEQRLRPLLPHRQHRPGLERTRNARERRRRRRCLPRPGPQLGRTPESHAQRSPVAYREEAQ</sequence>
<feature type="compositionally biased region" description="Polar residues" evidence="1">
    <location>
        <begin position="393"/>
        <end position="410"/>
    </location>
</feature>
<feature type="region of interest" description="Disordered" evidence="1">
    <location>
        <begin position="62"/>
        <end position="253"/>
    </location>
</feature>
<feature type="region of interest" description="Disordered" evidence="1">
    <location>
        <begin position="307"/>
        <end position="447"/>
    </location>
</feature>
<feature type="compositionally biased region" description="Basic and acidic residues" evidence="1">
    <location>
        <begin position="168"/>
        <end position="184"/>
    </location>
</feature>
<name>A0A4Y7TQL7_COPMI</name>
<reference evidence="2 3" key="1">
    <citation type="journal article" date="2019" name="Nat. Ecol. Evol.">
        <title>Megaphylogeny resolves global patterns of mushroom evolution.</title>
        <authorList>
            <person name="Varga T."/>
            <person name="Krizsan K."/>
            <person name="Foldi C."/>
            <person name="Dima B."/>
            <person name="Sanchez-Garcia M."/>
            <person name="Sanchez-Ramirez S."/>
            <person name="Szollosi G.J."/>
            <person name="Szarkandi J.G."/>
            <person name="Papp V."/>
            <person name="Albert L."/>
            <person name="Andreopoulos W."/>
            <person name="Angelini C."/>
            <person name="Antonin V."/>
            <person name="Barry K.W."/>
            <person name="Bougher N.L."/>
            <person name="Buchanan P."/>
            <person name="Buyck B."/>
            <person name="Bense V."/>
            <person name="Catcheside P."/>
            <person name="Chovatia M."/>
            <person name="Cooper J."/>
            <person name="Damon W."/>
            <person name="Desjardin D."/>
            <person name="Finy P."/>
            <person name="Geml J."/>
            <person name="Haridas S."/>
            <person name="Hughes K."/>
            <person name="Justo A."/>
            <person name="Karasinski D."/>
            <person name="Kautmanova I."/>
            <person name="Kiss B."/>
            <person name="Kocsube S."/>
            <person name="Kotiranta H."/>
            <person name="LaButti K.M."/>
            <person name="Lechner B.E."/>
            <person name="Liimatainen K."/>
            <person name="Lipzen A."/>
            <person name="Lukacs Z."/>
            <person name="Mihaltcheva S."/>
            <person name="Morgado L.N."/>
            <person name="Niskanen T."/>
            <person name="Noordeloos M.E."/>
            <person name="Ohm R.A."/>
            <person name="Ortiz-Santana B."/>
            <person name="Ovrebo C."/>
            <person name="Racz N."/>
            <person name="Riley R."/>
            <person name="Savchenko A."/>
            <person name="Shiryaev A."/>
            <person name="Soop K."/>
            <person name="Spirin V."/>
            <person name="Szebenyi C."/>
            <person name="Tomsovsky M."/>
            <person name="Tulloss R.E."/>
            <person name="Uehling J."/>
            <person name="Grigoriev I.V."/>
            <person name="Vagvolgyi C."/>
            <person name="Papp T."/>
            <person name="Martin F.M."/>
            <person name="Miettinen O."/>
            <person name="Hibbett D.S."/>
            <person name="Nagy L.G."/>
        </authorList>
    </citation>
    <scope>NUCLEOTIDE SEQUENCE [LARGE SCALE GENOMIC DNA]</scope>
    <source>
        <strain evidence="2 3">FP101781</strain>
    </source>
</reference>
<dbReference type="Proteomes" id="UP000298030">
    <property type="component" value="Unassembled WGS sequence"/>
</dbReference>
<feature type="compositionally biased region" description="Pro residues" evidence="1">
    <location>
        <begin position="568"/>
        <end position="595"/>
    </location>
</feature>
<feature type="compositionally biased region" description="Basic and acidic residues" evidence="1">
    <location>
        <begin position="125"/>
        <end position="138"/>
    </location>
</feature>
<evidence type="ECO:0000256" key="1">
    <source>
        <dbReference type="SAM" id="MobiDB-lite"/>
    </source>
</evidence>
<gene>
    <name evidence="2" type="ORF">FA13DRAFT_1771115</name>
</gene>
<dbReference type="AlphaFoldDB" id="A0A4Y7TQL7"/>
<feature type="compositionally biased region" description="Pro residues" evidence="1">
    <location>
        <begin position="434"/>
        <end position="445"/>
    </location>
</feature>
<protein>
    <submittedName>
        <fullName evidence="2">Uncharacterized protein</fullName>
    </submittedName>
</protein>
<accession>A0A4Y7TQL7</accession>
<feature type="region of interest" description="Disordered" evidence="1">
    <location>
        <begin position="562"/>
        <end position="678"/>
    </location>
</feature>
<proteinExistence type="predicted"/>
<dbReference type="EMBL" id="QPFP01000005">
    <property type="protein sequence ID" value="TEB36480.1"/>
    <property type="molecule type" value="Genomic_DNA"/>
</dbReference>
<feature type="compositionally biased region" description="Basic residues" evidence="1">
    <location>
        <begin position="642"/>
        <end position="651"/>
    </location>
</feature>
<feature type="compositionally biased region" description="Basic and acidic residues" evidence="1">
    <location>
        <begin position="375"/>
        <end position="392"/>
    </location>
</feature>
<evidence type="ECO:0000313" key="3">
    <source>
        <dbReference type="Proteomes" id="UP000298030"/>
    </source>
</evidence>
<feature type="compositionally biased region" description="Basic residues" evidence="1">
    <location>
        <begin position="89"/>
        <end position="103"/>
    </location>
</feature>
<feature type="compositionally biased region" description="Low complexity" evidence="1">
    <location>
        <begin position="614"/>
        <end position="625"/>
    </location>
</feature>
<feature type="compositionally biased region" description="Pro residues" evidence="1">
    <location>
        <begin position="602"/>
        <end position="613"/>
    </location>
</feature>
<keyword evidence="3" id="KW-1185">Reference proteome</keyword>
<organism evidence="2 3">
    <name type="scientific">Coprinellus micaceus</name>
    <name type="common">Glistening ink-cap mushroom</name>
    <name type="synonym">Coprinus micaceus</name>
    <dbReference type="NCBI Taxonomy" id="71717"/>
    <lineage>
        <taxon>Eukaryota</taxon>
        <taxon>Fungi</taxon>
        <taxon>Dikarya</taxon>
        <taxon>Basidiomycota</taxon>
        <taxon>Agaricomycotina</taxon>
        <taxon>Agaricomycetes</taxon>
        <taxon>Agaricomycetidae</taxon>
        <taxon>Agaricales</taxon>
        <taxon>Agaricineae</taxon>
        <taxon>Psathyrellaceae</taxon>
        <taxon>Coprinellus</taxon>
    </lineage>
</organism>
<feature type="compositionally biased region" description="Basic and acidic residues" evidence="1">
    <location>
        <begin position="190"/>
        <end position="208"/>
    </location>
</feature>
<evidence type="ECO:0000313" key="2">
    <source>
        <dbReference type="EMBL" id="TEB36480.1"/>
    </source>
</evidence>